<dbReference type="EMBL" id="BKCF01000001">
    <property type="protein sequence ID" value="GEQ85777.1"/>
    <property type="molecule type" value="Genomic_DNA"/>
</dbReference>
<evidence type="ECO:0000256" key="1">
    <source>
        <dbReference type="ARBA" id="ARBA00022729"/>
    </source>
</evidence>
<evidence type="ECO:0000256" key="2">
    <source>
        <dbReference type="ARBA" id="ARBA00022737"/>
    </source>
</evidence>
<evidence type="ECO:0000256" key="3">
    <source>
        <dbReference type="SAM" id="MobiDB-lite"/>
    </source>
</evidence>
<accession>A0A5J4FTG9</accession>
<dbReference type="InterPro" id="IPR026444">
    <property type="entry name" value="Secre_tail"/>
</dbReference>
<reference evidence="6 7" key="1">
    <citation type="submission" date="2019-08" db="EMBL/GenBank/DDBJ databases">
        <title>Ulvibacter marinistellae sp. nov., isolated from a starfish, Patiria pectinifera.</title>
        <authorList>
            <person name="Kawano K."/>
            <person name="Ushijima N."/>
            <person name="Kihara M."/>
            <person name="Itoh H."/>
        </authorList>
    </citation>
    <scope>NUCLEOTIDE SEQUENCE [LARGE SCALE GENOMIC DNA]</scope>
    <source>
        <strain evidence="6 7">KK4</strain>
    </source>
</reference>
<dbReference type="Gene3D" id="2.130.10.10">
    <property type="entry name" value="YVTN repeat-like/Quinoprotein amine dehydrogenase"/>
    <property type="match status" value="3"/>
</dbReference>
<name>A0A5J4FTG9_9FLAO</name>
<keyword evidence="7" id="KW-1185">Reference proteome</keyword>
<dbReference type="Pfam" id="PF15902">
    <property type="entry name" value="Sortilin-Vps10"/>
    <property type="match status" value="1"/>
</dbReference>
<dbReference type="InterPro" id="IPR031778">
    <property type="entry name" value="Sortilin_N"/>
</dbReference>
<feature type="region of interest" description="Disordered" evidence="3">
    <location>
        <begin position="495"/>
        <end position="515"/>
    </location>
</feature>
<comment type="caution">
    <text evidence="6">The sequence shown here is derived from an EMBL/GenBank/DDBJ whole genome shotgun (WGS) entry which is preliminary data.</text>
</comment>
<organism evidence="6 7">
    <name type="scientific">Patiriisocius marinistellae</name>
    <dbReference type="NCBI Taxonomy" id="2494560"/>
    <lineage>
        <taxon>Bacteria</taxon>
        <taxon>Pseudomonadati</taxon>
        <taxon>Bacteroidota</taxon>
        <taxon>Flavobacteriia</taxon>
        <taxon>Flavobacteriales</taxon>
        <taxon>Flavobacteriaceae</taxon>
        <taxon>Patiriisocius</taxon>
    </lineage>
</organism>
<dbReference type="AlphaFoldDB" id="A0A5J4FTG9"/>
<dbReference type="InterPro" id="IPR052025">
    <property type="entry name" value="Xyloglucanase_GH74"/>
</dbReference>
<evidence type="ECO:0000313" key="6">
    <source>
        <dbReference type="EMBL" id="GEQ85777.1"/>
    </source>
</evidence>
<protein>
    <recommendedName>
        <fullName evidence="8">Secretion system C-terminal sorting domain-containing protein</fullName>
    </recommendedName>
</protein>
<dbReference type="Pfam" id="PF18962">
    <property type="entry name" value="Por_Secre_tail"/>
    <property type="match status" value="1"/>
</dbReference>
<sequence length="804" mass="88111">MIDAGTHSVEAVVANAEAYFANRDTGRGSGYKQFKRWEYMANRRMNENGYIPTDAQNIAELERYNDYLNETAASRAQLVDNWEELGPFNFNNLSSWSPGLGRVTGFSLASNNVDHIIISSEGGGIWKTLDGGQSWNPLTDMFSNITSYSVTIDPLDSSVYYFGSTNGQIFKSLDAGGTWNAVGSIGNSVVNKILIHPTNTDILYATAEYAGIYRSDDSGNSWTQITGDNRGFDIEFKPGNPDVVYASGNEFHKSIDGGLTFTTTPNLSNDAQMIGVSEDNPDVVYVIQASSGIFGGIFKSTNSGDSFTGLNQGGLNYFGYDVNGQDNSGQAPRDMDIAVNPNNVDEVHIAGIQTWRSLNGGVSFECTSNWLINSAANQGIGYCHADVDIIGFVDSILFVGTDGGFFKAEDTQNLNADYYENISEGLGIRQFYKIGVSQEADVTVVGGSQDNGGSFYTEGTGWREWYGADGMEGFVSNTNSDLFFGMIQNGGLYRSTNQGNSNQGVNTPGGGSGNWVTPLEQDPIEQNTLYVAYKNVIKSTNNGNSWTTISQERIRNIDNLKIAPSNNQIMYFTDNTLLFRTQNGGATDWEDMGTYGGSARSLAVHPTNPNKIAVATNNNNKVFVSNNGGETWESYKKNLPNFSATALIWDDNGQDGLYLGMDYGIYYIDNTLQDWEPYNTNMPNVVINEFDINHTTNTLYAATYGRGLWASPLVEDNLGTRDFISQNQVVLYPNPARGSVLLKLPFNAEADVEIYDVNGKLMINLKDLFISSETELNINKLVQGVYFVRITTSKGTVTKKLIKQ</sequence>
<dbReference type="PANTHER" id="PTHR43739:SF5">
    <property type="entry name" value="EXO-ALPHA-SIALIDASE"/>
    <property type="match status" value="1"/>
</dbReference>
<gene>
    <name evidence="6" type="ORF">ULMS_12850</name>
</gene>
<evidence type="ECO:0000313" key="7">
    <source>
        <dbReference type="Proteomes" id="UP000326994"/>
    </source>
</evidence>
<dbReference type="InterPro" id="IPR015943">
    <property type="entry name" value="WD40/YVTN_repeat-like_dom_sf"/>
</dbReference>
<feature type="compositionally biased region" description="Polar residues" evidence="3">
    <location>
        <begin position="495"/>
        <end position="506"/>
    </location>
</feature>
<proteinExistence type="predicted"/>
<keyword evidence="2" id="KW-0677">Repeat</keyword>
<feature type="domain" description="Secretion system C-terminal sorting" evidence="5">
    <location>
        <begin position="731"/>
        <end position="802"/>
    </location>
</feature>
<dbReference type="SUPFAM" id="SSF110296">
    <property type="entry name" value="Oligoxyloglucan reducing end-specific cellobiohydrolase"/>
    <property type="match status" value="2"/>
</dbReference>
<feature type="domain" description="Sortilin N-terminal" evidence="4">
    <location>
        <begin position="535"/>
        <end position="643"/>
    </location>
</feature>
<dbReference type="NCBIfam" id="TIGR04183">
    <property type="entry name" value="Por_Secre_tail"/>
    <property type="match status" value="1"/>
</dbReference>
<evidence type="ECO:0000259" key="4">
    <source>
        <dbReference type="Pfam" id="PF15902"/>
    </source>
</evidence>
<keyword evidence="1" id="KW-0732">Signal</keyword>
<dbReference type="GO" id="GO:0010411">
    <property type="term" value="P:xyloglucan metabolic process"/>
    <property type="evidence" value="ECO:0007669"/>
    <property type="project" value="TreeGrafter"/>
</dbReference>
<dbReference type="PANTHER" id="PTHR43739">
    <property type="entry name" value="XYLOGLUCANASE (EUROFUNG)"/>
    <property type="match status" value="1"/>
</dbReference>
<evidence type="ECO:0000259" key="5">
    <source>
        <dbReference type="Pfam" id="PF18962"/>
    </source>
</evidence>
<dbReference type="Proteomes" id="UP000326994">
    <property type="component" value="Unassembled WGS sequence"/>
</dbReference>
<evidence type="ECO:0008006" key="8">
    <source>
        <dbReference type="Google" id="ProtNLM"/>
    </source>
</evidence>